<organism evidence="1 2">
    <name type="scientific">Erythrobacter sanguineus</name>
    <dbReference type="NCBI Taxonomy" id="198312"/>
    <lineage>
        <taxon>Bacteria</taxon>
        <taxon>Pseudomonadati</taxon>
        <taxon>Pseudomonadota</taxon>
        <taxon>Alphaproteobacteria</taxon>
        <taxon>Sphingomonadales</taxon>
        <taxon>Erythrobacteraceae</taxon>
        <taxon>Erythrobacter/Porphyrobacter group</taxon>
        <taxon>Erythrobacter</taxon>
    </lineage>
</organism>
<accession>A0A1M7SI72</accession>
<reference evidence="2" key="1">
    <citation type="submission" date="2016-12" db="EMBL/GenBank/DDBJ databases">
        <authorList>
            <person name="Varghese N."/>
            <person name="Submissions S."/>
        </authorList>
    </citation>
    <scope>NUCLEOTIDE SEQUENCE [LARGE SCALE GENOMIC DNA]</scope>
    <source>
        <strain evidence="2">DSM 11032</strain>
    </source>
</reference>
<protein>
    <submittedName>
        <fullName evidence="1">Uncharacterized protein</fullName>
    </submittedName>
</protein>
<dbReference type="EMBL" id="FRDF01000009">
    <property type="protein sequence ID" value="SHN58140.1"/>
    <property type="molecule type" value="Genomic_DNA"/>
</dbReference>
<name>A0A1M7SI72_9SPHN</name>
<dbReference type="Proteomes" id="UP000184391">
    <property type="component" value="Unassembled WGS sequence"/>
</dbReference>
<evidence type="ECO:0000313" key="2">
    <source>
        <dbReference type="Proteomes" id="UP000184391"/>
    </source>
</evidence>
<keyword evidence="2" id="KW-1185">Reference proteome</keyword>
<dbReference type="STRING" id="198312.SAMN02745193_01761"/>
<dbReference type="AlphaFoldDB" id="A0A1M7SI72"/>
<evidence type="ECO:0000313" key="1">
    <source>
        <dbReference type="EMBL" id="SHN58140.1"/>
    </source>
</evidence>
<proteinExistence type="predicted"/>
<gene>
    <name evidence="1" type="ORF">SAMN02745193_01761</name>
</gene>
<sequence length="60" mass="5736">MRVPDRAAGSVALCAALHGGAAPSAAARKPGAADKTLKPYVVAACGAMVSGAYPAGGTRP</sequence>